<name>X1UHT9_9ZZZZ</name>
<organism evidence="2">
    <name type="scientific">marine sediment metagenome</name>
    <dbReference type="NCBI Taxonomy" id="412755"/>
    <lineage>
        <taxon>unclassified sequences</taxon>
        <taxon>metagenomes</taxon>
        <taxon>ecological metagenomes</taxon>
    </lineage>
</organism>
<dbReference type="EMBL" id="BARW01040266">
    <property type="protein sequence ID" value="GAJ17003.1"/>
    <property type="molecule type" value="Genomic_DNA"/>
</dbReference>
<dbReference type="PANTHER" id="PTHR39181:SF1">
    <property type="entry name" value="TYROSINE-PROTEIN PHOSPHATASE YWQE"/>
    <property type="match status" value="1"/>
</dbReference>
<protein>
    <recommendedName>
        <fullName evidence="3">Protein-tyrosine-phosphatase</fullName>
    </recommendedName>
</protein>
<feature type="non-terminal residue" evidence="2">
    <location>
        <position position="126"/>
    </location>
</feature>
<keyword evidence="1" id="KW-0378">Hydrolase</keyword>
<dbReference type="GO" id="GO:0004725">
    <property type="term" value="F:protein tyrosine phosphatase activity"/>
    <property type="evidence" value="ECO:0007669"/>
    <property type="project" value="InterPro"/>
</dbReference>
<comment type="caution">
    <text evidence="2">The sequence shown here is derived from an EMBL/GenBank/DDBJ whole genome shotgun (WGS) entry which is preliminary data.</text>
</comment>
<sequence length="126" mass="14124">DGISTAIATPHQLGRFDGAYSTAEIRQAVADLNRVLSEQRIPLTVLPGADVRVDERIPQLLKSDRILTLADTGKYILLELPHVVFVDIEPLIKELVAVNVTPIISHPERHNTLNRRPKMLLKWLAH</sequence>
<feature type="non-terminal residue" evidence="2">
    <location>
        <position position="1"/>
    </location>
</feature>
<accession>X1UHT9</accession>
<gene>
    <name evidence="2" type="ORF">S12H4_60936</name>
</gene>
<evidence type="ECO:0000313" key="2">
    <source>
        <dbReference type="EMBL" id="GAJ17003.1"/>
    </source>
</evidence>
<dbReference type="Pfam" id="PF19567">
    <property type="entry name" value="CpsB_CapC"/>
    <property type="match status" value="1"/>
</dbReference>
<dbReference type="PANTHER" id="PTHR39181">
    <property type="entry name" value="TYROSINE-PROTEIN PHOSPHATASE YWQE"/>
    <property type="match status" value="1"/>
</dbReference>
<dbReference type="AlphaFoldDB" id="X1UHT9"/>
<evidence type="ECO:0000256" key="1">
    <source>
        <dbReference type="ARBA" id="ARBA00022801"/>
    </source>
</evidence>
<proteinExistence type="predicted"/>
<dbReference type="InterPro" id="IPR016667">
    <property type="entry name" value="Caps_polysacc_synth_CpsB/CapC"/>
</dbReference>
<dbReference type="Gene3D" id="3.20.20.140">
    <property type="entry name" value="Metal-dependent hydrolases"/>
    <property type="match status" value="1"/>
</dbReference>
<dbReference type="GO" id="GO:0030145">
    <property type="term" value="F:manganese ion binding"/>
    <property type="evidence" value="ECO:0007669"/>
    <property type="project" value="InterPro"/>
</dbReference>
<evidence type="ECO:0008006" key="3">
    <source>
        <dbReference type="Google" id="ProtNLM"/>
    </source>
</evidence>
<reference evidence="2" key="1">
    <citation type="journal article" date="2014" name="Front. Microbiol.">
        <title>High frequency of phylogenetically diverse reductive dehalogenase-homologous genes in deep subseafloor sedimentary metagenomes.</title>
        <authorList>
            <person name="Kawai M."/>
            <person name="Futagami T."/>
            <person name="Toyoda A."/>
            <person name="Takaki Y."/>
            <person name="Nishi S."/>
            <person name="Hori S."/>
            <person name="Arai W."/>
            <person name="Tsubouchi T."/>
            <person name="Morono Y."/>
            <person name="Uchiyama I."/>
            <person name="Ito T."/>
            <person name="Fujiyama A."/>
            <person name="Inagaki F."/>
            <person name="Takami H."/>
        </authorList>
    </citation>
    <scope>NUCLEOTIDE SEQUENCE</scope>
    <source>
        <strain evidence="2">Expedition CK06-06</strain>
    </source>
</reference>